<dbReference type="InterPro" id="IPR041584">
    <property type="entry name" value="Put_pPIWI_pnuc_2"/>
</dbReference>
<evidence type="ECO:0000256" key="1">
    <source>
        <dbReference type="SAM" id="MobiDB-lite"/>
    </source>
</evidence>
<feature type="domain" description="Predicted pPIWI-associating nuclease group 2" evidence="3">
    <location>
        <begin position="161"/>
        <end position="283"/>
    </location>
</feature>
<protein>
    <submittedName>
        <fullName evidence="4">Uncharacterized protein</fullName>
    </submittedName>
</protein>
<dbReference type="EMBL" id="JAEILD010000200">
    <property type="protein sequence ID" value="MBI6653250.1"/>
    <property type="molecule type" value="Genomic_DNA"/>
</dbReference>
<dbReference type="Pfam" id="PF18166">
    <property type="entry name" value="pP_pnuc_2"/>
    <property type="match status" value="1"/>
</dbReference>
<feature type="region of interest" description="Disordered" evidence="1">
    <location>
        <begin position="293"/>
        <end position="313"/>
    </location>
</feature>
<dbReference type="Pfam" id="PF18165">
    <property type="entry name" value="pP_pnuc_1"/>
    <property type="match status" value="1"/>
</dbReference>
<sequence length="313" mass="35447">MVVDERKNMDERILQLIGDAQFERCLYEAAMFNLEDRRNRLRFHNFAFAMRELVGHTLKRLAPDAEVKKCIWWQQKAEGVVPEVTRVERCVYATQGGLSNHYVRTKLRLDFAQEFEELRDAVVRLNGYVHITPEVFLMEEDDIEHLAVETIEAVAGLMACIQECRAAVGDRLSHAINDATVQQIVGESLDAVDELASHYSLEEIYVESHEVTSITSETVHIRVSGSIGVTLQWGSNSDLRRGDGAELDESFDYTCELTCEAANPNPEALEFVEDSLMVDTGDWHDQEEDWIDSAASTSEDHETLDASGIRSDF</sequence>
<accession>A0ABS0VNY7</accession>
<evidence type="ECO:0000259" key="2">
    <source>
        <dbReference type="Pfam" id="PF18165"/>
    </source>
</evidence>
<keyword evidence="5" id="KW-1185">Reference proteome</keyword>
<comment type="caution">
    <text evidence="4">The sequence shown here is derived from an EMBL/GenBank/DDBJ whole genome shotgun (WGS) entry which is preliminary data.</text>
</comment>
<evidence type="ECO:0000313" key="4">
    <source>
        <dbReference type="EMBL" id="MBI6653250.1"/>
    </source>
</evidence>
<feature type="domain" description="Predicted pPIWI-associating nuclease" evidence="2">
    <location>
        <begin position="20"/>
        <end position="152"/>
    </location>
</feature>
<gene>
    <name evidence="4" type="ORF">YA0849_30235</name>
</gene>
<dbReference type="Proteomes" id="UP000614123">
    <property type="component" value="Unassembled WGS sequence"/>
</dbReference>
<evidence type="ECO:0000259" key="3">
    <source>
        <dbReference type="Pfam" id="PF18166"/>
    </source>
</evidence>
<name>A0ABS0VNY7_PSEVE</name>
<dbReference type="InterPro" id="IPR040556">
    <property type="entry name" value="pP_pnuc_1"/>
</dbReference>
<dbReference type="RefSeq" id="WP_059395174.1">
    <property type="nucleotide sequence ID" value="NZ_JAEILD010000200.1"/>
</dbReference>
<organism evidence="4 5">
    <name type="scientific">Pseudomonas veronii</name>
    <dbReference type="NCBI Taxonomy" id="76761"/>
    <lineage>
        <taxon>Bacteria</taxon>
        <taxon>Pseudomonadati</taxon>
        <taxon>Pseudomonadota</taxon>
        <taxon>Gammaproteobacteria</taxon>
        <taxon>Pseudomonadales</taxon>
        <taxon>Pseudomonadaceae</taxon>
        <taxon>Pseudomonas</taxon>
    </lineage>
</organism>
<reference evidence="4 5" key="1">
    <citation type="submission" date="2020-12" db="EMBL/GenBank/DDBJ databases">
        <title>Comparative genomic insights into the epidemiology and virulence of plant pathogenic Pseudomonads from Turkey.</title>
        <authorList>
            <person name="Dillon M."/>
            <person name="Ruiz-Bedoya T."/>
            <person name="Bendalovic-Torma C."/>
            <person name="Guttman K.M."/>
            <person name="Kwak H."/>
            <person name="Middleton M.A."/>
            <person name="Wang P.W."/>
            <person name="Horuz S."/>
            <person name="Aysan Y."/>
            <person name="Guttman D.S."/>
        </authorList>
    </citation>
    <scope>NUCLEOTIDE SEQUENCE [LARGE SCALE GENOMIC DNA]</scope>
    <source>
        <strain evidence="4 5">S4_EA_3a</strain>
    </source>
</reference>
<evidence type="ECO:0000313" key="5">
    <source>
        <dbReference type="Proteomes" id="UP000614123"/>
    </source>
</evidence>
<proteinExistence type="predicted"/>